<evidence type="ECO:0000259" key="2">
    <source>
        <dbReference type="SMART" id="SM00852"/>
    </source>
</evidence>
<dbReference type="NCBIfam" id="TIGR00177">
    <property type="entry name" value="molyb_syn"/>
    <property type="match status" value="1"/>
</dbReference>
<dbReference type="Pfam" id="PF02464">
    <property type="entry name" value="CinA"/>
    <property type="match status" value="1"/>
</dbReference>
<dbReference type="InterPro" id="IPR001453">
    <property type="entry name" value="MoaB/Mog_dom"/>
</dbReference>
<comment type="similarity">
    <text evidence="1">Belongs to the CinA family.</text>
</comment>
<dbReference type="PIRSF" id="PIRSF006728">
    <property type="entry name" value="CinA"/>
    <property type="match status" value="1"/>
</dbReference>
<evidence type="ECO:0000313" key="4">
    <source>
        <dbReference type="Proteomes" id="UP000182278"/>
    </source>
</evidence>
<dbReference type="InterPro" id="IPR008135">
    <property type="entry name" value="Competence-induced_CinA"/>
</dbReference>
<accession>A0A1J4SJ71</accession>
<gene>
    <name evidence="3" type="ORF">AUJ66_00300</name>
</gene>
<dbReference type="InterPro" id="IPR050101">
    <property type="entry name" value="CinA"/>
</dbReference>
<reference evidence="3 4" key="1">
    <citation type="journal article" date="2016" name="Environ. Microbiol.">
        <title>Genomic resolution of a cold subsurface aquifer community provides metabolic insights for novel microbes adapted to high CO concentrations.</title>
        <authorList>
            <person name="Probst A.J."/>
            <person name="Castelle C.J."/>
            <person name="Singh A."/>
            <person name="Brown C.T."/>
            <person name="Anantharaman K."/>
            <person name="Sharon I."/>
            <person name="Hug L.A."/>
            <person name="Burstein D."/>
            <person name="Emerson J.B."/>
            <person name="Thomas B.C."/>
            <person name="Banfield J.F."/>
        </authorList>
    </citation>
    <scope>NUCLEOTIDE SEQUENCE [LARGE SCALE GENOMIC DNA]</scope>
    <source>
        <strain evidence="3">CG1_02_38_46</strain>
    </source>
</reference>
<comment type="caution">
    <text evidence="3">The sequence shown here is derived from an EMBL/GenBank/DDBJ whole genome shotgun (WGS) entry which is preliminary data.</text>
</comment>
<dbReference type="SUPFAM" id="SSF53218">
    <property type="entry name" value="Molybdenum cofactor biosynthesis proteins"/>
    <property type="match status" value="1"/>
</dbReference>
<sequence>MKAALIVIGNEILIGDTVDTNAAYLGKKLSHIGVEVVFKSTVPDKVEDIKESFKTALNRAKIVIIVGGLGPTRDDVTREAVSDLLKKKLKFHRRLFRNIESFFQKRGVEIPSISIKQAFLPAGAKELKNTVGTAPGFLLKYRNKLIIVLPGPPREMKPMFEKIIPTLEEKLRNSPIVIRKILRTYGIGESSIEEGLNDIKNTREFEIGFQAHPGYVDIKLCARARNKNLANKIISKFESKIFKRFKNYIFSRKDENLEEIVGNYLRKKGQTLSIAESCSGGLISNLITNIPGASDYFKCSVISYSNEMKRKILNVPAKFLKKYGAVSSSVAGRMAEEIRTLTNTDIGLGITGIAGPSGGTKNKPVGLVYIALSTHKGTTVEKFNFYGERTQIKEKVALTAFSLLLKYFLSR</sequence>
<dbReference type="InterPro" id="IPR036425">
    <property type="entry name" value="MoaB/Mog-like_dom_sf"/>
</dbReference>
<dbReference type="CDD" id="cd00885">
    <property type="entry name" value="cinA"/>
    <property type="match status" value="1"/>
</dbReference>
<evidence type="ECO:0000313" key="3">
    <source>
        <dbReference type="EMBL" id="OIN98690.1"/>
    </source>
</evidence>
<dbReference type="Proteomes" id="UP000182278">
    <property type="component" value="Unassembled WGS sequence"/>
</dbReference>
<dbReference type="NCBIfam" id="TIGR00200">
    <property type="entry name" value="cinA_nterm"/>
    <property type="match status" value="1"/>
</dbReference>
<dbReference type="HAMAP" id="MF_00226_B">
    <property type="entry name" value="CinA_B"/>
    <property type="match status" value="1"/>
</dbReference>
<dbReference type="Pfam" id="PF18146">
    <property type="entry name" value="CinA_KH"/>
    <property type="match status" value="1"/>
</dbReference>
<dbReference type="EMBL" id="MNUO01000005">
    <property type="protein sequence ID" value="OIN98690.1"/>
    <property type="molecule type" value="Genomic_DNA"/>
</dbReference>
<dbReference type="InterPro" id="IPR036653">
    <property type="entry name" value="CinA-like_C"/>
</dbReference>
<name>A0A1J4SJ71_9BACT</name>
<dbReference type="AlphaFoldDB" id="A0A1J4SJ71"/>
<dbReference type="NCBIfam" id="TIGR00199">
    <property type="entry name" value="PncC_domain"/>
    <property type="match status" value="1"/>
</dbReference>
<dbReference type="NCBIfam" id="NF001813">
    <property type="entry name" value="PRK00549.1"/>
    <property type="match status" value="1"/>
</dbReference>
<evidence type="ECO:0000256" key="1">
    <source>
        <dbReference type="HAMAP-Rule" id="MF_00226"/>
    </source>
</evidence>
<feature type="domain" description="MoaB/Mog" evidence="2">
    <location>
        <begin position="4"/>
        <end position="170"/>
    </location>
</feature>
<protein>
    <recommendedName>
        <fullName evidence="1">CinA-like protein</fullName>
    </recommendedName>
</protein>
<dbReference type="SUPFAM" id="SSF142433">
    <property type="entry name" value="CinA-like"/>
    <property type="match status" value="1"/>
</dbReference>
<dbReference type="PANTHER" id="PTHR13939:SF0">
    <property type="entry name" value="NMN AMIDOHYDROLASE-LIKE PROTEIN YFAY"/>
    <property type="match status" value="1"/>
</dbReference>
<dbReference type="STRING" id="1817893.AUJ66_00300"/>
<dbReference type="Pfam" id="PF00994">
    <property type="entry name" value="MoCF_biosynth"/>
    <property type="match status" value="1"/>
</dbReference>
<dbReference type="InterPro" id="IPR041424">
    <property type="entry name" value="CinA_KH"/>
</dbReference>
<dbReference type="Gene3D" id="3.30.70.2860">
    <property type="match status" value="1"/>
</dbReference>
<dbReference type="PANTHER" id="PTHR13939">
    <property type="entry name" value="NICOTINAMIDE-NUCLEOTIDE AMIDOHYDROLASE PNCC"/>
    <property type="match status" value="1"/>
</dbReference>
<organism evidence="3 4">
    <name type="scientific">Candidatus Desantisbacteria bacterium CG1_02_38_46</name>
    <dbReference type="NCBI Taxonomy" id="1817893"/>
    <lineage>
        <taxon>Bacteria</taxon>
        <taxon>Candidatus Desantisiibacteriota</taxon>
    </lineage>
</organism>
<proteinExistence type="inferred from homology"/>
<dbReference type="SMART" id="SM00852">
    <property type="entry name" value="MoCF_biosynth"/>
    <property type="match status" value="1"/>
</dbReference>
<dbReference type="Gene3D" id="3.90.950.20">
    <property type="entry name" value="CinA-like"/>
    <property type="match status" value="1"/>
</dbReference>
<dbReference type="InterPro" id="IPR008136">
    <property type="entry name" value="CinA_C"/>
</dbReference>
<dbReference type="Gene3D" id="3.40.980.10">
    <property type="entry name" value="MoaB/Mog-like domain"/>
    <property type="match status" value="1"/>
</dbReference>